<name>A0ABU2ZR41_9ALTE</name>
<evidence type="ECO:0000313" key="3">
    <source>
        <dbReference type="EMBL" id="MDT0595097.1"/>
    </source>
</evidence>
<dbReference type="Pfam" id="PF03572">
    <property type="entry name" value="Peptidase_S41"/>
    <property type="match status" value="1"/>
</dbReference>
<dbReference type="RefSeq" id="WP_311368614.1">
    <property type="nucleotide sequence ID" value="NZ_JAVRHX010000002.1"/>
</dbReference>
<evidence type="ECO:0000313" key="4">
    <source>
        <dbReference type="Proteomes" id="UP001253545"/>
    </source>
</evidence>
<dbReference type="InterPro" id="IPR005151">
    <property type="entry name" value="Tail-specific_protease"/>
</dbReference>
<feature type="domain" description="Tail specific protease" evidence="2">
    <location>
        <begin position="274"/>
        <end position="462"/>
    </location>
</feature>
<organism evidence="3 4">
    <name type="scientific">Glaciecola petra</name>
    <dbReference type="NCBI Taxonomy" id="3075602"/>
    <lineage>
        <taxon>Bacteria</taxon>
        <taxon>Pseudomonadati</taxon>
        <taxon>Pseudomonadota</taxon>
        <taxon>Gammaproteobacteria</taxon>
        <taxon>Alteromonadales</taxon>
        <taxon>Alteromonadaceae</taxon>
        <taxon>Glaciecola</taxon>
    </lineage>
</organism>
<gene>
    <name evidence="3" type="ORF">RM552_09605</name>
</gene>
<feature type="signal peptide" evidence="1">
    <location>
        <begin position="1"/>
        <end position="19"/>
    </location>
</feature>
<evidence type="ECO:0000259" key="2">
    <source>
        <dbReference type="Pfam" id="PF03572"/>
    </source>
</evidence>
<dbReference type="PANTHER" id="PTHR32060">
    <property type="entry name" value="TAIL-SPECIFIC PROTEASE"/>
    <property type="match status" value="1"/>
</dbReference>
<keyword evidence="4" id="KW-1185">Reference proteome</keyword>
<dbReference type="Gene3D" id="3.90.226.10">
    <property type="entry name" value="2-enoyl-CoA Hydratase, Chain A, domain 1"/>
    <property type="match status" value="1"/>
</dbReference>
<keyword evidence="1" id="KW-0732">Signal</keyword>
<dbReference type="SUPFAM" id="SSF52096">
    <property type="entry name" value="ClpP/crotonase"/>
    <property type="match status" value="1"/>
</dbReference>
<protein>
    <submittedName>
        <fullName evidence="3">S41 family peptidase</fullName>
    </submittedName>
</protein>
<dbReference type="EMBL" id="JAVRHX010000002">
    <property type="protein sequence ID" value="MDT0595097.1"/>
    <property type="molecule type" value="Genomic_DNA"/>
</dbReference>
<reference evidence="3 4" key="1">
    <citation type="submission" date="2023-09" db="EMBL/GenBank/DDBJ databases">
        <authorList>
            <person name="Rey-Velasco X."/>
        </authorList>
    </citation>
    <scope>NUCLEOTIDE SEQUENCE [LARGE SCALE GENOMIC DNA]</scope>
    <source>
        <strain evidence="3 4">P117</strain>
    </source>
</reference>
<evidence type="ECO:0000256" key="1">
    <source>
        <dbReference type="SAM" id="SignalP"/>
    </source>
</evidence>
<accession>A0ABU2ZR41</accession>
<feature type="chain" id="PRO_5046235920" evidence="1">
    <location>
        <begin position="20"/>
        <end position="478"/>
    </location>
</feature>
<dbReference type="Proteomes" id="UP001253545">
    <property type="component" value="Unassembled WGS sequence"/>
</dbReference>
<comment type="caution">
    <text evidence="3">The sequence shown here is derived from an EMBL/GenBank/DDBJ whole genome shotgun (WGS) entry which is preliminary data.</text>
</comment>
<sequence length="478" mass="53794">MKTFILLLLSILVHLPTFASNTTQTVISAQQLQEDFTQLYDDLKASHINLFANVTREEYDNKYAQIAKKLKQPLTQIQAHILFQTFVAFGEIAHANIAFPTSAYEYFRNKGGKSFPIYVEIQDKNWFVAEDYSSHSLPKGTQILTINQIPVSDWLKKLHQYISADTPAIAASLLEFQLPQYLWLHFHNMSTIQERVKITALLNGKEITREILFISRETLQNRIDQNAKSTSNDAPKLRDYRILSKAVAYIKPGPFYNAETPTDVWNNVAFVNFIDEAFGYFNENDVTKLLIDVRNNPGGTNSFSDPLIAWFADKPFKFASSFLIRSSFHAEQSNKRRLDTSAQGTDAISQQLAEAYKANPPGSNFDFEVEEVLPNKGKRFNGDVYVLIDRTSYSNAVSLAAIVKDYGFGTVIGESSVDYATTYASMETFTLTHSKIKVGFPKAHIIRPSGDTIAGPVHPDIILSEVTIDAAVRKILSN</sequence>
<proteinExistence type="predicted"/>
<dbReference type="PANTHER" id="PTHR32060:SF22">
    <property type="entry name" value="CARBOXYL-TERMINAL-PROCESSING PEPTIDASE 3, CHLOROPLASTIC"/>
    <property type="match status" value="1"/>
</dbReference>
<dbReference type="InterPro" id="IPR029045">
    <property type="entry name" value="ClpP/crotonase-like_dom_sf"/>
</dbReference>